<name>A0A2W5XFK4_9CAUL</name>
<dbReference type="Proteomes" id="UP000249393">
    <property type="component" value="Unassembled WGS sequence"/>
</dbReference>
<dbReference type="Pfam" id="PF06381">
    <property type="entry name" value="Phage_portal_3"/>
    <property type="match status" value="1"/>
</dbReference>
<dbReference type="AlphaFoldDB" id="A0A2W5XFK4"/>
<feature type="compositionally biased region" description="Low complexity" evidence="1">
    <location>
        <begin position="440"/>
        <end position="467"/>
    </location>
</feature>
<dbReference type="RefSeq" id="WP_304274027.1">
    <property type="nucleotide sequence ID" value="NZ_QFQZ01000006.1"/>
</dbReference>
<reference evidence="3 4" key="1">
    <citation type="submission" date="2017-08" db="EMBL/GenBank/DDBJ databases">
        <title>Infants hospitalized years apart are colonized by the same room-sourced microbial strains.</title>
        <authorList>
            <person name="Brooks B."/>
            <person name="Olm M.R."/>
            <person name="Firek B.A."/>
            <person name="Baker R."/>
            <person name="Thomas B.C."/>
            <person name="Morowitz M.J."/>
            <person name="Banfield J.F."/>
        </authorList>
    </citation>
    <scope>NUCLEOTIDE SEQUENCE [LARGE SCALE GENOMIC DNA]</scope>
    <source>
        <strain evidence="3">S2_003_000_R2_4</strain>
    </source>
</reference>
<evidence type="ECO:0000313" key="4">
    <source>
        <dbReference type="Proteomes" id="UP000249393"/>
    </source>
</evidence>
<evidence type="ECO:0000259" key="2">
    <source>
        <dbReference type="Pfam" id="PF06381"/>
    </source>
</evidence>
<sequence>MSMLDFMTNAVTRRLATMFPGYFDGAKHNHYADFGYPDDVTFKLLYATYTRNSLANAAVDKTVLKTWETNPLLQEFARDGAKKGKPETRREALIRQKFDDLRLWQRLAEADRRSLVGRYAGVILRIADNKAFDQPVDAVSGGLDALVELIPAWEGQLSVNQWDTDDKSPTFGEPIMYAFAESAVEGVKQPRNLIIHPDRVIIWSEDGTLNGRAPLEACVNDLLDAEKVRGGGAEGFWKNAKSSPYLEVDKEAKISDMAKAMGVSPDELADKMNAQVEDFQKGFDKVLMLQGMTAKPMTVTLPASPEQFFLLPVQGIAAKFKMPLKILVGSQSGERASTEDAGEWARTNMSRRANIVVPAIKTLIRRLERFNIIPVRDWHLDWADLGDASPEQKMDRVVKMADANAKMATANGEIVFTGADMRGAVGMEPLSPTEAKVEKVTTTTTEPGQTDPANPTDPAADPAAQAA</sequence>
<protein>
    <submittedName>
        <fullName evidence="3">DUF1073 domain-containing protein</fullName>
    </submittedName>
</protein>
<evidence type="ECO:0000256" key="1">
    <source>
        <dbReference type="SAM" id="MobiDB-lite"/>
    </source>
</evidence>
<dbReference type="EMBL" id="QFQZ01000006">
    <property type="protein sequence ID" value="PZR36481.1"/>
    <property type="molecule type" value="Genomic_DNA"/>
</dbReference>
<dbReference type="InterPro" id="IPR024459">
    <property type="entry name" value="Acb1-like_N"/>
</dbReference>
<feature type="domain" description="Anti-CBASS protein Acb1-like N-terminal" evidence="2">
    <location>
        <begin position="47"/>
        <end position="404"/>
    </location>
</feature>
<evidence type="ECO:0000313" key="3">
    <source>
        <dbReference type="EMBL" id="PZR36481.1"/>
    </source>
</evidence>
<accession>A0A2W5XFK4</accession>
<proteinExistence type="predicted"/>
<organism evidence="3 4">
    <name type="scientific">Caulobacter segnis</name>
    <dbReference type="NCBI Taxonomy" id="88688"/>
    <lineage>
        <taxon>Bacteria</taxon>
        <taxon>Pseudomonadati</taxon>
        <taxon>Pseudomonadota</taxon>
        <taxon>Alphaproteobacteria</taxon>
        <taxon>Caulobacterales</taxon>
        <taxon>Caulobacteraceae</taxon>
        <taxon>Caulobacter</taxon>
    </lineage>
</organism>
<gene>
    <name evidence="3" type="ORF">DI526_03330</name>
</gene>
<comment type="caution">
    <text evidence="3">The sequence shown here is derived from an EMBL/GenBank/DDBJ whole genome shotgun (WGS) entry which is preliminary data.</text>
</comment>
<feature type="region of interest" description="Disordered" evidence="1">
    <location>
        <begin position="428"/>
        <end position="467"/>
    </location>
</feature>